<dbReference type="OrthoDB" id="3537927at2"/>
<evidence type="ECO:0000313" key="1">
    <source>
        <dbReference type="EMBL" id="TDC07733.1"/>
    </source>
</evidence>
<accession>A0A4R4NJ51</accession>
<dbReference type="AlphaFoldDB" id="A0A4R4NJ51"/>
<dbReference type="RefSeq" id="WP_132332572.1">
    <property type="nucleotide sequence ID" value="NZ_SMJZ01000036.1"/>
</dbReference>
<evidence type="ECO:0008006" key="3">
    <source>
        <dbReference type="Google" id="ProtNLM"/>
    </source>
</evidence>
<dbReference type="PANTHER" id="PTHR35526:SF3">
    <property type="entry name" value="ANTI-SIGMA-F FACTOR RSBW"/>
    <property type="match status" value="1"/>
</dbReference>
<reference evidence="1 2" key="1">
    <citation type="submission" date="2019-02" db="EMBL/GenBank/DDBJ databases">
        <title>Draft genome sequences of novel Actinobacteria.</title>
        <authorList>
            <person name="Sahin N."/>
            <person name="Ay H."/>
            <person name="Saygin H."/>
        </authorList>
    </citation>
    <scope>NUCLEOTIDE SEQUENCE [LARGE SCALE GENOMIC DNA]</scope>
    <source>
        <strain evidence="1 2">KC201</strain>
    </source>
</reference>
<protein>
    <recommendedName>
        <fullName evidence="3">ATP-binding protein</fullName>
    </recommendedName>
</protein>
<dbReference type="Proteomes" id="UP000295157">
    <property type="component" value="Unassembled WGS sequence"/>
</dbReference>
<proteinExistence type="predicted"/>
<evidence type="ECO:0000313" key="2">
    <source>
        <dbReference type="Proteomes" id="UP000295157"/>
    </source>
</evidence>
<comment type="caution">
    <text evidence="1">The sequence shown here is derived from an EMBL/GenBank/DDBJ whole genome shotgun (WGS) entry which is preliminary data.</text>
</comment>
<organism evidence="1 2">
    <name type="scientific">Nonomuraea longispora</name>
    <dbReference type="NCBI Taxonomy" id="1848320"/>
    <lineage>
        <taxon>Bacteria</taxon>
        <taxon>Bacillati</taxon>
        <taxon>Actinomycetota</taxon>
        <taxon>Actinomycetes</taxon>
        <taxon>Streptosporangiales</taxon>
        <taxon>Streptosporangiaceae</taxon>
        <taxon>Nonomuraea</taxon>
    </lineage>
</organism>
<dbReference type="InterPro" id="IPR050267">
    <property type="entry name" value="Anti-sigma-factor_SerPK"/>
</dbReference>
<sequence>MLRTTEQSQNARMSLDALSGNRLLALKDGFALRAGWGGDEQVVTWELSATQSAVPSARRMVASRLRAWGLRDRAEAVETLAGELVDQALRLAAGKILVSLSAEDGLCRCEVEQCPRPDGRTRNLLDRLACCWGVVRTAGGEAVWFELPEAGSR</sequence>
<dbReference type="Gene3D" id="3.30.565.10">
    <property type="entry name" value="Histidine kinase-like ATPase, C-terminal domain"/>
    <property type="match status" value="1"/>
</dbReference>
<keyword evidence="2" id="KW-1185">Reference proteome</keyword>
<dbReference type="EMBL" id="SMJZ01000036">
    <property type="protein sequence ID" value="TDC07733.1"/>
    <property type="molecule type" value="Genomic_DNA"/>
</dbReference>
<gene>
    <name evidence="1" type="ORF">E1267_12345</name>
</gene>
<dbReference type="InterPro" id="IPR036890">
    <property type="entry name" value="HATPase_C_sf"/>
</dbReference>
<dbReference type="PANTHER" id="PTHR35526">
    <property type="entry name" value="ANTI-SIGMA-F FACTOR RSBW-RELATED"/>
    <property type="match status" value="1"/>
</dbReference>
<name>A0A4R4NJ51_9ACTN</name>